<dbReference type="EMBL" id="VFFF01000001">
    <property type="protein sequence ID" value="TNY33707.1"/>
    <property type="molecule type" value="Genomic_DNA"/>
</dbReference>
<feature type="region of interest" description="Disordered" evidence="1">
    <location>
        <begin position="152"/>
        <end position="184"/>
    </location>
</feature>
<feature type="signal peptide" evidence="2">
    <location>
        <begin position="1"/>
        <end position="23"/>
    </location>
</feature>
<evidence type="ECO:0000256" key="2">
    <source>
        <dbReference type="SAM" id="SignalP"/>
    </source>
</evidence>
<dbReference type="Gene3D" id="2.60.120.380">
    <property type="match status" value="3"/>
</dbReference>
<evidence type="ECO:0000313" key="4">
    <source>
        <dbReference type="Proteomes" id="UP000314011"/>
    </source>
</evidence>
<dbReference type="OrthoDB" id="7848279at2"/>
<feature type="chain" id="PRO_5022981427" evidence="2">
    <location>
        <begin position="24"/>
        <end position="433"/>
    </location>
</feature>
<dbReference type="Proteomes" id="UP000314011">
    <property type="component" value="Unassembled WGS sequence"/>
</dbReference>
<protein>
    <submittedName>
        <fullName evidence="3">ABC transporter substrate-binding protein</fullName>
    </submittedName>
</protein>
<evidence type="ECO:0000256" key="1">
    <source>
        <dbReference type="SAM" id="MobiDB-lite"/>
    </source>
</evidence>
<feature type="compositionally biased region" description="Low complexity" evidence="1">
    <location>
        <begin position="160"/>
        <end position="184"/>
    </location>
</feature>
<sequence>MTLISRSILGSVAACAFALPAAAQDYCGGQVASGAWIGGNEANSDITSADDYREQLALVLLGNAHVSLFSLSAPTDVRIEAQGRGTGDPVIELLDGSGAVVGSDDDSGGGTSSMAMLSLQPGQYCMRTTSYDSAPLTATVRIGRSDQEALTEGGMNAGVDTTDTTDTTEPTDNTDTTMDPPPLDTAMTDTDACGGAMMLGSGPVDAMLDAGVSATNSINSVPTYAFELSSSASLTLTAENEDADPVLTLTSEAGEYLAENDDYDGLNSRIDMTTPLQAGTYCLQLEALSDGDLPVTVALTGYDPAAAAMALYDQGEVAPPLDGSYPITELGALAGRTVTDAQMSGDTANWYSLEVTQTGLLLIEAIAVSNGDPVIRLFDDVGREIGYNDDYGQGLDSQIAARVFPGTYLLALTDISDSSPRLRLVMERYVPAQ</sequence>
<organism evidence="3 4">
    <name type="scientific">Pelagovum pacificum</name>
    <dbReference type="NCBI Taxonomy" id="2588711"/>
    <lineage>
        <taxon>Bacteria</taxon>
        <taxon>Pseudomonadati</taxon>
        <taxon>Pseudomonadota</taxon>
        <taxon>Alphaproteobacteria</taxon>
        <taxon>Rhodobacterales</taxon>
        <taxon>Paracoccaceae</taxon>
        <taxon>Pelagovum</taxon>
    </lineage>
</organism>
<dbReference type="AlphaFoldDB" id="A0A5C5GHW0"/>
<name>A0A5C5GHW0_9RHOB</name>
<dbReference type="RefSeq" id="WP_140194393.1">
    <property type="nucleotide sequence ID" value="NZ_CP065915.1"/>
</dbReference>
<keyword evidence="2" id="KW-0732">Signal</keyword>
<accession>A0A5C5GHW0</accession>
<keyword evidence="4" id="KW-1185">Reference proteome</keyword>
<evidence type="ECO:0000313" key="3">
    <source>
        <dbReference type="EMBL" id="TNY33707.1"/>
    </source>
</evidence>
<proteinExistence type="predicted"/>
<reference evidence="3 4" key="1">
    <citation type="submission" date="2019-06" db="EMBL/GenBank/DDBJ databases">
        <title>Genome of new Rhodobacteraceae sp. SM1903.</title>
        <authorList>
            <person name="Ren X."/>
        </authorList>
    </citation>
    <scope>NUCLEOTIDE SEQUENCE [LARGE SCALE GENOMIC DNA]</scope>
    <source>
        <strain evidence="3 4">SM1903</strain>
    </source>
</reference>
<gene>
    <name evidence="3" type="ORF">FHY64_10695</name>
</gene>
<comment type="caution">
    <text evidence="3">The sequence shown here is derived from an EMBL/GenBank/DDBJ whole genome shotgun (WGS) entry which is preliminary data.</text>
</comment>